<dbReference type="PROSITE" id="PS50075">
    <property type="entry name" value="CARRIER"/>
    <property type="match status" value="1"/>
</dbReference>
<keyword evidence="3" id="KW-1185">Reference proteome</keyword>
<proteinExistence type="predicted"/>
<organism evidence="2 3">
    <name type="scientific">Hymenobacter guriensis</name>
    <dbReference type="NCBI Taxonomy" id="2793065"/>
    <lineage>
        <taxon>Bacteria</taxon>
        <taxon>Pseudomonadati</taxon>
        <taxon>Bacteroidota</taxon>
        <taxon>Cytophagia</taxon>
        <taxon>Cytophagales</taxon>
        <taxon>Hymenobacteraceae</taxon>
        <taxon>Hymenobacter</taxon>
    </lineage>
</organism>
<dbReference type="Gene3D" id="1.10.1200.10">
    <property type="entry name" value="ACP-like"/>
    <property type="match status" value="1"/>
</dbReference>
<evidence type="ECO:0000313" key="3">
    <source>
        <dbReference type="Proteomes" id="UP000601099"/>
    </source>
</evidence>
<dbReference type="EMBL" id="JADWYK010000010">
    <property type="protein sequence ID" value="MBG8555069.1"/>
    <property type="molecule type" value="Genomic_DNA"/>
</dbReference>
<evidence type="ECO:0000259" key="1">
    <source>
        <dbReference type="PROSITE" id="PS50075"/>
    </source>
</evidence>
<comment type="caution">
    <text evidence="2">The sequence shown here is derived from an EMBL/GenBank/DDBJ whole genome shotgun (WGS) entry which is preliminary data.</text>
</comment>
<sequence length="93" mass="10467">MKTAIWQQVLPLLPPGAADRQPTKPARPDFGLDPLDFVELVLQVERECGIRFSAAELTELRMVQLLLSGVERPLRQSLSAQFFAQLLHNGSWL</sequence>
<evidence type="ECO:0000313" key="2">
    <source>
        <dbReference type="EMBL" id="MBG8555069.1"/>
    </source>
</evidence>
<protein>
    <submittedName>
        <fullName evidence="2">Acyl carrier protein</fullName>
    </submittedName>
</protein>
<accession>A0ABS0L4K5</accession>
<dbReference type="RefSeq" id="WP_196956089.1">
    <property type="nucleotide sequence ID" value="NZ_JADWYK010000010.1"/>
</dbReference>
<dbReference type="Pfam" id="PF00550">
    <property type="entry name" value="PP-binding"/>
    <property type="match status" value="1"/>
</dbReference>
<dbReference type="InterPro" id="IPR009081">
    <property type="entry name" value="PP-bd_ACP"/>
</dbReference>
<dbReference type="Proteomes" id="UP000601099">
    <property type="component" value="Unassembled WGS sequence"/>
</dbReference>
<feature type="domain" description="Carrier" evidence="1">
    <location>
        <begin position="1"/>
        <end position="74"/>
    </location>
</feature>
<reference evidence="2 3" key="1">
    <citation type="submission" date="2020-11" db="EMBL/GenBank/DDBJ databases">
        <title>Hymenobacter sp.</title>
        <authorList>
            <person name="Kim M.K."/>
        </authorList>
    </citation>
    <scope>NUCLEOTIDE SEQUENCE [LARGE SCALE GENOMIC DNA]</scope>
    <source>
        <strain evidence="2 3">BT594</strain>
    </source>
</reference>
<gene>
    <name evidence="2" type="ORF">I5L79_16060</name>
</gene>
<name>A0ABS0L4K5_9BACT</name>
<dbReference type="InterPro" id="IPR036736">
    <property type="entry name" value="ACP-like_sf"/>
</dbReference>
<dbReference type="SUPFAM" id="SSF47336">
    <property type="entry name" value="ACP-like"/>
    <property type="match status" value="1"/>
</dbReference>